<dbReference type="AlphaFoldDB" id="A0A7S3J3S1"/>
<dbReference type="EMBL" id="HBII01009298">
    <property type="protein sequence ID" value="CAE0345067.1"/>
    <property type="molecule type" value="Transcribed_RNA"/>
</dbReference>
<evidence type="ECO:0000313" key="1">
    <source>
        <dbReference type="EMBL" id="CAE0345067.1"/>
    </source>
</evidence>
<accession>A0A7S3J3S1</accession>
<proteinExistence type="predicted"/>
<organism evidence="1">
    <name type="scientific">Euplotes harpa</name>
    <dbReference type="NCBI Taxonomy" id="151035"/>
    <lineage>
        <taxon>Eukaryota</taxon>
        <taxon>Sar</taxon>
        <taxon>Alveolata</taxon>
        <taxon>Ciliophora</taxon>
        <taxon>Intramacronucleata</taxon>
        <taxon>Spirotrichea</taxon>
        <taxon>Hypotrichia</taxon>
        <taxon>Euplotida</taxon>
        <taxon>Euplotidae</taxon>
        <taxon>Euplotes</taxon>
    </lineage>
</organism>
<reference evidence="1" key="1">
    <citation type="submission" date="2021-01" db="EMBL/GenBank/DDBJ databases">
        <authorList>
            <person name="Corre E."/>
            <person name="Pelletier E."/>
            <person name="Niang G."/>
            <person name="Scheremetjew M."/>
            <person name="Finn R."/>
            <person name="Kale V."/>
            <person name="Holt S."/>
            <person name="Cochrane G."/>
            <person name="Meng A."/>
            <person name="Brown T."/>
            <person name="Cohen L."/>
        </authorList>
    </citation>
    <scope>NUCLEOTIDE SEQUENCE</scope>
    <source>
        <strain evidence="1">FSP1.4</strain>
    </source>
</reference>
<gene>
    <name evidence="1" type="ORF">EHAR0213_LOCUS3976</name>
</gene>
<sequence length="102" mass="11468">MYQLLGGSENIENPFDDLAPGEDISQLLERLGKEKMLGILHAFVLLRPVIKDSIEREEQRAVEAEITQTNHESKVISDMATKVEYLNSVVNSVFSRVNQPSP</sequence>
<name>A0A7S3J3S1_9SPIT</name>
<protein>
    <submittedName>
        <fullName evidence="1">Uncharacterized protein</fullName>
    </submittedName>
</protein>